<comment type="similarity">
    <text evidence="1">Belongs to the carbohydrate kinase PfkB family.</text>
</comment>
<dbReference type="Pfam" id="PF00294">
    <property type="entry name" value="PfkB"/>
    <property type="match status" value="1"/>
</dbReference>
<dbReference type="PROSITE" id="PS00584">
    <property type="entry name" value="PFKB_KINASES_2"/>
    <property type="match status" value="1"/>
</dbReference>
<organism evidence="5 6">
    <name type="scientific">Alkalicoccus urumqiensis</name>
    <name type="common">Bacillus urumqiensis</name>
    <dbReference type="NCBI Taxonomy" id="1548213"/>
    <lineage>
        <taxon>Bacteria</taxon>
        <taxon>Bacillati</taxon>
        <taxon>Bacillota</taxon>
        <taxon>Bacilli</taxon>
        <taxon>Bacillales</taxon>
        <taxon>Bacillaceae</taxon>
        <taxon>Alkalicoccus</taxon>
    </lineage>
</organism>
<sequence>MDVVTMGESMALFTPEKSGQLRYVQNYSRSFGGAESNVAAGLAKLGHQARWISRVGEDEFGEALLRFLRGEGVDTSFVERDPEAPTGIYFKEYRKAGSMSVQYYRHGSAASRMAPGIVSEKALKGASFFHMTGITPALSVSCREAVLDAVKTASRMGVRVVMDPNLRLKLWKKEEAVPVLKELLGYTDIALPGVDDGEVLFGTRDPEEIGRACLALGCHLAVVKTGAGALLVTETDVEQVEGSEVEVVDPVGAGDAFCAGFLSGLLDGMTPAEAAARGHQTASFVVQVKGDVEGLPDRRELAESDSRDVRR</sequence>
<comment type="caution">
    <text evidence="5">The sequence shown here is derived from an EMBL/GenBank/DDBJ whole genome shotgun (WGS) entry which is preliminary data.</text>
</comment>
<evidence type="ECO:0000256" key="1">
    <source>
        <dbReference type="ARBA" id="ARBA00010688"/>
    </source>
</evidence>
<dbReference type="PANTHER" id="PTHR43085">
    <property type="entry name" value="HEXOKINASE FAMILY MEMBER"/>
    <property type="match status" value="1"/>
</dbReference>
<dbReference type="InterPro" id="IPR050306">
    <property type="entry name" value="PfkB_Carbo_kinase"/>
</dbReference>
<dbReference type="EMBL" id="PVNS01000004">
    <property type="protein sequence ID" value="PRO66309.1"/>
    <property type="molecule type" value="Genomic_DNA"/>
</dbReference>
<keyword evidence="3 5" id="KW-0418">Kinase</keyword>
<dbReference type="SUPFAM" id="SSF53613">
    <property type="entry name" value="Ribokinase-like"/>
    <property type="match status" value="1"/>
</dbReference>
<dbReference type="InterPro" id="IPR029056">
    <property type="entry name" value="Ribokinase-like"/>
</dbReference>
<accession>A0A2P6MJ45</accession>
<name>A0A2P6MJ45_ALKUR</name>
<dbReference type="GO" id="GO:0042840">
    <property type="term" value="P:D-glucuronate catabolic process"/>
    <property type="evidence" value="ECO:0007669"/>
    <property type="project" value="TreeGrafter"/>
</dbReference>
<dbReference type="GO" id="GO:0005829">
    <property type="term" value="C:cytosol"/>
    <property type="evidence" value="ECO:0007669"/>
    <property type="project" value="TreeGrafter"/>
</dbReference>
<evidence type="ECO:0000256" key="2">
    <source>
        <dbReference type="ARBA" id="ARBA00022679"/>
    </source>
</evidence>
<dbReference type="AlphaFoldDB" id="A0A2P6MJ45"/>
<dbReference type="RefSeq" id="WP_105958499.1">
    <property type="nucleotide sequence ID" value="NZ_PVNS01000004.1"/>
</dbReference>
<evidence type="ECO:0000313" key="5">
    <source>
        <dbReference type="EMBL" id="PRO66309.1"/>
    </source>
</evidence>
<dbReference type="InterPro" id="IPR002173">
    <property type="entry name" value="Carboh/pur_kinase_PfkB_CS"/>
</dbReference>
<evidence type="ECO:0000259" key="4">
    <source>
        <dbReference type="Pfam" id="PF00294"/>
    </source>
</evidence>
<dbReference type="PANTHER" id="PTHR43085:SF15">
    <property type="entry name" value="2-DEHYDRO-3-DEOXYGLUCONOKINASE"/>
    <property type="match status" value="1"/>
</dbReference>
<protein>
    <submittedName>
        <fullName evidence="5">Sugar kinase</fullName>
    </submittedName>
</protein>
<gene>
    <name evidence="5" type="ORF">C6I21_05765</name>
</gene>
<dbReference type="GO" id="GO:0008673">
    <property type="term" value="F:2-dehydro-3-deoxygluconokinase activity"/>
    <property type="evidence" value="ECO:0007669"/>
    <property type="project" value="TreeGrafter"/>
</dbReference>
<dbReference type="Proteomes" id="UP000243650">
    <property type="component" value="Unassembled WGS sequence"/>
</dbReference>
<dbReference type="InterPro" id="IPR011611">
    <property type="entry name" value="PfkB_dom"/>
</dbReference>
<keyword evidence="2" id="KW-0808">Transferase</keyword>
<keyword evidence="6" id="KW-1185">Reference proteome</keyword>
<dbReference type="Gene3D" id="3.40.1190.20">
    <property type="match status" value="1"/>
</dbReference>
<dbReference type="OrthoDB" id="9813569at2"/>
<evidence type="ECO:0000256" key="3">
    <source>
        <dbReference type="ARBA" id="ARBA00022777"/>
    </source>
</evidence>
<feature type="domain" description="Carbohydrate kinase PfkB" evidence="4">
    <location>
        <begin position="3"/>
        <end position="297"/>
    </location>
</feature>
<evidence type="ECO:0000313" key="6">
    <source>
        <dbReference type="Proteomes" id="UP000243650"/>
    </source>
</evidence>
<reference evidence="5 6" key="1">
    <citation type="submission" date="2018-03" db="EMBL/GenBank/DDBJ databases">
        <title>Bacillus urumqiensis sp. nov., a moderately haloalkaliphilic bacterium isolated from a salt lake.</title>
        <authorList>
            <person name="Zhao B."/>
            <person name="Liao Z."/>
        </authorList>
    </citation>
    <scope>NUCLEOTIDE SEQUENCE [LARGE SCALE GENOMIC DNA]</scope>
    <source>
        <strain evidence="5 6">BZ-SZ-XJ18</strain>
    </source>
</reference>
<proteinExistence type="inferred from homology"/>
<dbReference type="CDD" id="cd01166">
    <property type="entry name" value="KdgK"/>
    <property type="match status" value="1"/>
</dbReference>
<dbReference type="GO" id="GO:0006974">
    <property type="term" value="P:DNA damage response"/>
    <property type="evidence" value="ECO:0007669"/>
    <property type="project" value="TreeGrafter"/>
</dbReference>
<dbReference type="GO" id="GO:0019698">
    <property type="term" value="P:D-galacturonate catabolic process"/>
    <property type="evidence" value="ECO:0007669"/>
    <property type="project" value="TreeGrafter"/>
</dbReference>